<dbReference type="SUPFAM" id="SSF47819">
    <property type="entry name" value="HRDC-like"/>
    <property type="match status" value="1"/>
</dbReference>
<dbReference type="InterPro" id="IPR002121">
    <property type="entry name" value="HRDC_dom"/>
</dbReference>
<dbReference type="InterPro" id="IPR010997">
    <property type="entry name" value="HRDC-like_sf"/>
</dbReference>
<protein>
    <recommendedName>
        <fullName evidence="1">HRDC domain-containing protein</fullName>
    </recommendedName>
</protein>
<proteinExistence type="predicted"/>
<dbReference type="GO" id="GO:0006139">
    <property type="term" value="P:nucleobase-containing compound metabolic process"/>
    <property type="evidence" value="ECO:0007669"/>
    <property type="project" value="InterPro"/>
</dbReference>
<reference evidence="2 3" key="1">
    <citation type="journal article" date="2016" name="Biochim. Biophys. Acta">
        <title>Photochemical characterization of actinorhodopsin and its functional existence in the natural host.</title>
        <authorList>
            <person name="Nakamura S."/>
            <person name="Kikukawa T."/>
            <person name="Tamogami J."/>
            <person name="Kamiya M."/>
            <person name="Aizawa T."/>
            <person name="Hahn M.W."/>
            <person name="Ihara K."/>
            <person name="Kamo N."/>
            <person name="Demura M."/>
        </authorList>
    </citation>
    <scope>NUCLEOTIDE SEQUENCE [LARGE SCALE GENOMIC DNA]</scope>
    <source>
        <strain evidence="2 3">MWH-Dar1</strain>
    </source>
</reference>
<sequence>MFDELNRGSGPIAADAERASGFRYSQRAYLVQLKQIDGPIYLLDPAAFDFDQNLFKPLSVERPFIFHAGSQDLPCLRELGLNPIEIFDTELGSRLAGVERVGLAAVCALFLEISLAKEHSAVDWSTRPLHEDWLTYAALDVEILHDLWQKVSAELESQSKSEIAKQEFAQVLRQPTKTPKIERWRSTSGAHLIKDKRQLAVLRELWQSREELAQKLDVSPGRLIPDTSIVWAATNKVSSRSELAHSKGFHGRASRTYIDLWWSAVERGYASKDLPELRLKAEGIPNHRTWEKRFPLAHQRLLVGKAVVDEVAAQLKFAPEHALTPDTLRRVVFEFETDMTMDDFRNRLIELSARPWQIEALAEVLFTALQSVATD</sequence>
<feature type="domain" description="HRDC" evidence="1">
    <location>
        <begin position="195"/>
        <end position="275"/>
    </location>
</feature>
<dbReference type="SUPFAM" id="SSF53098">
    <property type="entry name" value="Ribonuclease H-like"/>
    <property type="match status" value="1"/>
</dbReference>
<dbReference type="GO" id="GO:0003676">
    <property type="term" value="F:nucleic acid binding"/>
    <property type="evidence" value="ECO:0007669"/>
    <property type="project" value="InterPro"/>
</dbReference>
<dbReference type="GO" id="GO:0008408">
    <property type="term" value="F:3'-5' exonuclease activity"/>
    <property type="evidence" value="ECO:0007669"/>
    <property type="project" value="InterPro"/>
</dbReference>
<dbReference type="InterPro" id="IPR044876">
    <property type="entry name" value="HRDC_dom_sf"/>
</dbReference>
<evidence type="ECO:0000313" key="2">
    <source>
        <dbReference type="EMBL" id="AOY56720.1"/>
    </source>
</evidence>
<dbReference type="PROSITE" id="PS50967">
    <property type="entry name" value="HRDC"/>
    <property type="match status" value="1"/>
</dbReference>
<dbReference type="Pfam" id="PF18305">
    <property type="entry name" value="DNA_pol_A_exoN"/>
    <property type="match status" value="1"/>
</dbReference>
<evidence type="ECO:0000313" key="3">
    <source>
        <dbReference type="Proteomes" id="UP000243784"/>
    </source>
</evidence>
<dbReference type="Pfam" id="PF01612">
    <property type="entry name" value="DNA_pol_A_exo1"/>
    <property type="match status" value="1"/>
</dbReference>
<dbReference type="STRING" id="535712.A4Z71_03335"/>
<dbReference type="Pfam" id="PF00570">
    <property type="entry name" value="HRDC"/>
    <property type="match status" value="1"/>
</dbReference>
<dbReference type="SMART" id="SM00474">
    <property type="entry name" value="35EXOc"/>
    <property type="match status" value="1"/>
</dbReference>
<dbReference type="InterPro" id="IPR012337">
    <property type="entry name" value="RNaseH-like_sf"/>
</dbReference>
<dbReference type="KEGG" id="rpla:A4Z71_03335"/>
<evidence type="ECO:0000259" key="1">
    <source>
        <dbReference type="PROSITE" id="PS50967"/>
    </source>
</evidence>
<dbReference type="InterPro" id="IPR051086">
    <property type="entry name" value="RNase_D-like"/>
</dbReference>
<dbReference type="SMART" id="SM00341">
    <property type="entry name" value="HRDC"/>
    <property type="match status" value="1"/>
</dbReference>
<accession>A0A1D9E127</accession>
<keyword evidence="3" id="KW-1185">Reference proteome</keyword>
<dbReference type="InterPro" id="IPR036397">
    <property type="entry name" value="RNaseH_sf"/>
</dbReference>
<dbReference type="AlphaFoldDB" id="A0A1D9E127"/>
<dbReference type="InterPro" id="IPR002562">
    <property type="entry name" value="3'-5'_exonuclease_dom"/>
</dbReference>
<dbReference type="Proteomes" id="UP000243784">
    <property type="component" value="Chromosome"/>
</dbReference>
<dbReference type="GO" id="GO:0000166">
    <property type="term" value="F:nucleotide binding"/>
    <property type="evidence" value="ECO:0007669"/>
    <property type="project" value="InterPro"/>
</dbReference>
<gene>
    <name evidence="2" type="ORF">A4Z71_03335</name>
</gene>
<dbReference type="CDD" id="cd06142">
    <property type="entry name" value="RNaseD_exo"/>
    <property type="match status" value="1"/>
</dbReference>
<dbReference type="InterPro" id="IPR041605">
    <property type="entry name" value="Exo_C"/>
</dbReference>
<dbReference type="Gene3D" id="3.30.420.10">
    <property type="entry name" value="Ribonuclease H-like superfamily/Ribonuclease H"/>
    <property type="match status" value="1"/>
</dbReference>
<name>A0A1D9E127_9MICO</name>
<dbReference type="PANTHER" id="PTHR47649:SF1">
    <property type="entry name" value="RIBONUCLEASE D"/>
    <property type="match status" value="1"/>
</dbReference>
<dbReference type="PANTHER" id="PTHR47649">
    <property type="entry name" value="RIBONUCLEASE D"/>
    <property type="match status" value="1"/>
</dbReference>
<organism evidence="2 3">
    <name type="scientific">Candidatus Rhodoluna planktonica</name>
    <dbReference type="NCBI Taxonomy" id="535712"/>
    <lineage>
        <taxon>Bacteria</taxon>
        <taxon>Bacillati</taxon>
        <taxon>Actinomycetota</taxon>
        <taxon>Actinomycetes</taxon>
        <taxon>Micrococcales</taxon>
        <taxon>Microbacteriaceae</taxon>
        <taxon>Luna cluster</taxon>
        <taxon>Luna-1 subcluster</taxon>
        <taxon>Rhodoluna</taxon>
    </lineage>
</organism>
<dbReference type="EMBL" id="CP015208">
    <property type="protein sequence ID" value="AOY56720.1"/>
    <property type="molecule type" value="Genomic_DNA"/>
</dbReference>
<dbReference type="Gene3D" id="1.10.150.80">
    <property type="entry name" value="HRDC domain"/>
    <property type="match status" value="2"/>
</dbReference>